<dbReference type="Gene3D" id="1.10.3470.10">
    <property type="entry name" value="ABC transporter involved in vitamin B12 uptake, BtuC"/>
    <property type="match status" value="1"/>
</dbReference>
<feature type="transmembrane region" description="Helical" evidence="8">
    <location>
        <begin position="12"/>
        <end position="31"/>
    </location>
</feature>
<keyword evidence="5 8" id="KW-0812">Transmembrane</keyword>
<keyword evidence="6 8" id="KW-1133">Transmembrane helix</keyword>
<dbReference type="GO" id="GO:0033214">
    <property type="term" value="P:siderophore-iron import into cell"/>
    <property type="evidence" value="ECO:0007669"/>
    <property type="project" value="TreeGrafter"/>
</dbReference>
<keyword evidence="3" id="KW-0813">Transport</keyword>
<keyword evidence="7 8" id="KW-0472">Membrane</keyword>
<feature type="transmembrane region" description="Helical" evidence="8">
    <location>
        <begin position="254"/>
        <end position="282"/>
    </location>
</feature>
<dbReference type="FunFam" id="1.10.3470.10:FF:000001">
    <property type="entry name" value="Vitamin B12 ABC transporter permease BtuC"/>
    <property type="match status" value="1"/>
</dbReference>
<evidence type="ECO:0000256" key="5">
    <source>
        <dbReference type="ARBA" id="ARBA00022692"/>
    </source>
</evidence>
<protein>
    <submittedName>
        <fullName evidence="9">Hemin ABC transporter permease</fullName>
    </submittedName>
</protein>
<reference evidence="9" key="2">
    <citation type="submission" date="2020-09" db="EMBL/GenBank/DDBJ databases">
        <authorList>
            <person name="Sun Q."/>
            <person name="Kim S."/>
        </authorList>
    </citation>
    <scope>NUCLEOTIDE SEQUENCE</scope>
    <source>
        <strain evidence="9">KCTC 12870</strain>
    </source>
</reference>
<sequence length="350" mass="36775">MPLRIPEKRRIWIHVALLFILLMLAWAALGIGPTKISWGEIGQVLLDRMTFSSEKIAVDPIIWQLRLPRIVMAILVGAGLAVAGALMQGLFRNPLADPGLIGVSSGSAMGAVVGIIILPSMGLTGGWLTFAATPICAMAGGVGITFLIYQLSRVGGRIHVASMLLTGIAVNAIGGALIGLAVTKIATAEQLQSLTFWSLGSLNGILWPVVGITAIILVPGLIASMWLGRPLNAFLFGELEAYHLGVDVPFIKRLVIVISALMVGITVAFTGGIGFIGLVAPHIIRLSFGPDHRLLLPACAMSGAILLLIADTAARTIAAPAELQIGILTAIIGGPFFLMLLLKNRKELSI</sequence>
<comment type="caution">
    <text evidence="9">The sequence shown here is derived from an EMBL/GenBank/DDBJ whole genome shotgun (WGS) entry which is preliminary data.</text>
</comment>
<evidence type="ECO:0000256" key="1">
    <source>
        <dbReference type="ARBA" id="ARBA00004651"/>
    </source>
</evidence>
<feature type="transmembrane region" description="Helical" evidence="8">
    <location>
        <begin position="70"/>
        <end position="87"/>
    </location>
</feature>
<dbReference type="GO" id="GO:0005886">
    <property type="term" value="C:plasma membrane"/>
    <property type="evidence" value="ECO:0007669"/>
    <property type="project" value="UniProtKB-SubCell"/>
</dbReference>
<feature type="transmembrane region" description="Helical" evidence="8">
    <location>
        <begin position="325"/>
        <end position="342"/>
    </location>
</feature>
<evidence type="ECO:0000256" key="4">
    <source>
        <dbReference type="ARBA" id="ARBA00022475"/>
    </source>
</evidence>
<evidence type="ECO:0000313" key="9">
    <source>
        <dbReference type="EMBL" id="GHB94872.1"/>
    </source>
</evidence>
<comment type="subcellular location">
    <subcellularLocation>
        <location evidence="1">Cell membrane</location>
        <topology evidence="1">Multi-pass membrane protein</topology>
    </subcellularLocation>
</comment>
<feature type="transmembrane region" description="Helical" evidence="8">
    <location>
        <begin position="205"/>
        <end position="227"/>
    </location>
</feature>
<evidence type="ECO:0000256" key="2">
    <source>
        <dbReference type="ARBA" id="ARBA00007935"/>
    </source>
</evidence>
<proteinExistence type="inferred from homology"/>
<evidence type="ECO:0000256" key="7">
    <source>
        <dbReference type="ARBA" id="ARBA00023136"/>
    </source>
</evidence>
<dbReference type="SUPFAM" id="SSF81345">
    <property type="entry name" value="ABC transporter involved in vitamin B12 uptake, BtuC"/>
    <property type="match status" value="1"/>
</dbReference>
<evidence type="ECO:0000256" key="6">
    <source>
        <dbReference type="ARBA" id="ARBA00022989"/>
    </source>
</evidence>
<dbReference type="EMBL" id="BMXG01000004">
    <property type="protein sequence ID" value="GHB94872.1"/>
    <property type="molecule type" value="Genomic_DNA"/>
</dbReference>
<evidence type="ECO:0000313" key="10">
    <source>
        <dbReference type="Proteomes" id="UP000642829"/>
    </source>
</evidence>
<dbReference type="Pfam" id="PF01032">
    <property type="entry name" value="FecCD"/>
    <property type="match status" value="1"/>
</dbReference>
<dbReference type="PANTHER" id="PTHR30472:SF25">
    <property type="entry name" value="ABC TRANSPORTER PERMEASE PROTEIN MJ0876-RELATED"/>
    <property type="match status" value="1"/>
</dbReference>
<evidence type="ECO:0000256" key="3">
    <source>
        <dbReference type="ARBA" id="ARBA00022448"/>
    </source>
</evidence>
<dbReference type="InterPro" id="IPR000522">
    <property type="entry name" value="ABC_transptr_permease_BtuC"/>
</dbReference>
<dbReference type="PANTHER" id="PTHR30472">
    <property type="entry name" value="FERRIC ENTEROBACTIN TRANSPORT SYSTEM PERMEASE PROTEIN"/>
    <property type="match status" value="1"/>
</dbReference>
<dbReference type="GO" id="GO:0022857">
    <property type="term" value="F:transmembrane transporter activity"/>
    <property type="evidence" value="ECO:0007669"/>
    <property type="project" value="InterPro"/>
</dbReference>
<dbReference type="Proteomes" id="UP000642829">
    <property type="component" value="Unassembled WGS sequence"/>
</dbReference>
<keyword evidence="4" id="KW-1003">Cell membrane</keyword>
<feature type="transmembrane region" description="Helical" evidence="8">
    <location>
        <begin position="99"/>
        <end position="121"/>
    </location>
</feature>
<dbReference type="InterPro" id="IPR037294">
    <property type="entry name" value="ABC_BtuC-like"/>
</dbReference>
<name>A0A8J3DDU3_9BACT</name>
<reference evidence="9" key="1">
    <citation type="journal article" date="2014" name="Int. J. Syst. Evol. Microbiol.">
        <title>Complete genome sequence of Corynebacterium casei LMG S-19264T (=DSM 44701T), isolated from a smear-ripened cheese.</title>
        <authorList>
            <consortium name="US DOE Joint Genome Institute (JGI-PGF)"/>
            <person name="Walter F."/>
            <person name="Albersmeier A."/>
            <person name="Kalinowski J."/>
            <person name="Ruckert C."/>
        </authorList>
    </citation>
    <scope>NUCLEOTIDE SEQUENCE</scope>
    <source>
        <strain evidence="9">KCTC 12870</strain>
    </source>
</reference>
<accession>A0A8J3DDU3</accession>
<feature type="transmembrane region" description="Helical" evidence="8">
    <location>
        <begin position="161"/>
        <end position="185"/>
    </location>
</feature>
<evidence type="ECO:0000256" key="8">
    <source>
        <dbReference type="SAM" id="Phobius"/>
    </source>
</evidence>
<comment type="similarity">
    <text evidence="2">Belongs to the binding-protein-dependent transport system permease family. FecCD subfamily.</text>
</comment>
<dbReference type="RefSeq" id="WP_189512126.1">
    <property type="nucleotide sequence ID" value="NZ_BMXG01000004.1"/>
</dbReference>
<dbReference type="AlphaFoldDB" id="A0A8J3DDU3"/>
<gene>
    <name evidence="9" type="ORF">GCM10007047_08020</name>
</gene>
<feature type="transmembrane region" description="Helical" evidence="8">
    <location>
        <begin position="294"/>
        <end position="313"/>
    </location>
</feature>
<organism evidence="9 10">
    <name type="scientific">Cerasicoccus arenae</name>
    <dbReference type="NCBI Taxonomy" id="424488"/>
    <lineage>
        <taxon>Bacteria</taxon>
        <taxon>Pseudomonadati</taxon>
        <taxon>Verrucomicrobiota</taxon>
        <taxon>Opitutia</taxon>
        <taxon>Puniceicoccales</taxon>
        <taxon>Cerasicoccaceae</taxon>
        <taxon>Cerasicoccus</taxon>
    </lineage>
</organism>
<feature type="transmembrane region" description="Helical" evidence="8">
    <location>
        <begin position="127"/>
        <end position="149"/>
    </location>
</feature>
<dbReference type="CDD" id="cd06550">
    <property type="entry name" value="TM_ABC_iron-siderophores_like"/>
    <property type="match status" value="1"/>
</dbReference>
<keyword evidence="10" id="KW-1185">Reference proteome</keyword>